<protein>
    <submittedName>
        <fullName evidence="2">Uncharacterized protein</fullName>
    </submittedName>
</protein>
<proteinExistence type="predicted"/>
<evidence type="ECO:0000313" key="3">
    <source>
        <dbReference type="Proteomes" id="UP000092024"/>
    </source>
</evidence>
<gene>
    <name evidence="2" type="ORF">A7K91_18365</name>
</gene>
<evidence type="ECO:0000256" key="1">
    <source>
        <dbReference type="SAM" id="Phobius"/>
    </source>
</evidence>
<dbReference type="AlphaFoldDB" id="A0A1A5YKL8"/>
<keyword evidence="1" id="KW-0812">Transmembrane</keyword>
<feature type="transmembrane region" description="Helical" evidence="1">
    <location>
        <begin position="20"/>
        <end position="43"/>
    </location>
</feature>
<evidence type="ECO:0000313" key="2">
    <source>
        <dbReference type="EMBL" id="OBR65930.1"/>
    </source>
</evidence>
<comment type="caution">
    <text evidence="2">The sequence shown here is derived from an EMBL/GenBank/DDBJ whole genome shotgun (WGS) entry which is preliminary data.</text>
</comment>
<dbReference type="Proteomes" id="UP000092024">
    <property type="component" value="Unassembled WGS sequence"/>
</dbReference>
<name>A0A1A5YKL8_9BACL</name>
<dbReference type="STRING" id="1844972.A7K91_18365"/>
<dbReference type="EMBL" id="LYPA01000051">
    <property type="protein sequence ID" value="OBR65930.1"/>
    <property type="molecule type" value="Genomic_DNA"/>
</dbReference>
<feature type="transmembrane region" description="Helical" evidence="1">
    <location>
        <begin position="50"/>
        <end position="77"/>
    </location>
</feature>
<organism evidence="2 3">
    <name type="scientific">Paenibacillus oryzae</name>
    <dbReference type="NCBI Taxonomy" id="1844972"/>
    <lineage>
        <taxon>Bacteria</taxon>
        <taxon>Bacillati</taxon>
        <taxon>Bacillota</taxon>
        <taxon>Bacilli</taxon>
        <taxon>Bacillales</taxon>
        <taxon>Paenibacillaceae</taxon>
        <taxon>Paenibacillus</taxon>
    </lineage>
</organism>
<feature type="transmembrane region" description="Helical" evidence="1">
    <location>
        <begin position="128"/>
        <end position="148"/>
    </location>
</feature>
<keyword evidence="1" id="KW-1133">Transmembrane helix</keyword>
<keyword evidence="1" id="KW-0472">Membrane</keyword>
<reference evidence="2 3" key="1">
    <citation type="submission" date="2016-05" db="EMBL/GenBank/DDBJ databases">
        <title>Paenibacillus oryzae. sp. nov., isolated from the rice root.</title>
        <authorList>
            <person name="Zhang J."/>
            <person name="Zhang X."/>
        </authorList>
    </citation>
    <scope>NUCLEOTIDE SEQUENCE [LARGE SCALE GENOMIC DNA]</scope>
    <source>
        <strain evidence="2 3">1DrF-4</strain>
    </source>
</reference>
<keyword evidence="3" id="KW-1185">Reference proteome</keyword>
<accession>A0A1A5YKL8</accession>
<sequence>MDNVWMTMDDGDWMTVDDCIWITGILFGMTVDDGVWITGILFGMTVDDGVWITGILFGMTVDGAGWLTVVSFMISIYRLPSQTRSIPSFCKRLTTKNQKEALCMIFRIKVSRFRVISATLYDKSYKSLILGVATLSFCTIFHTTCLYSNGYTIILYEKSYNLCTLGWYFLNNEKPAGIFTDWPTFLLPLRPLDETLLCDITSSLIRSTL</sequence>